<evidence type="ECO:0000256" key="5">
    <source>
        <dbReference type="ARBA" id="ARBA00022723"/>
    </source>
</evidence>
<dbReference type="AlphaFoldDB" id="A0A9X1B7Y6"/>
<dbReference type="InterPro" id="IPR016185">
    <property type="entry name" value="PreATP-grasp_dom_sf"/>
</dbReference>
<dbReference type="EMBL" id="NRSD01000004">
    <property type="protein sequence ID" value="MBK1644222.1"/>
    <property type="molecule type" value="Genomic_DNA"/>
</dbReference>
<dbReference type="InterPro" id="IPR004215">
    <property type="entry name" value="GSHS_N"/>
</dbReference>
<sequence length="327" mass="36264">MSIELGVVMDPIGSIKIQKDSTFAMLLAAQRRGWPIWYMELADLSMRDGQALGRMRGLEVMDDPNDWYRCGAVVERPLAELATLLMRKDPPFDIEYIFATYLLEQAHAAGCLVVNDPRSLRDANEKIFTTLFPHCTPPTLITRRAEQIRDFHREHQDVIIKPLDGMGGASVFRVRPDDPNLSVIIESLTARGQRFCMVQRFIPEIRDGDKRVLMVDGAAIPYCLARIPAPGETRGNLAAGARARAQPLSEQDHWIAAQVGPELRARGILFAGLDIIGEALTEINVTSPTCIREIDAAYATDIAGTLLDVIERKVANGSRRDGGHQPP</sequence>
<accession>A0A9X1B7Y6</accession>
<dbReference type="Proteomes" id="UP001138802">
    <property type="component" value="Unassembled WGS sequence"/>
</dbReference>
<dbReference type="GO" id="GO:0004363">
    <property type="term" value="F:glutathione synthase activity"/>
    <property type="evidence" value="ECO:0007669"/>
    <property type="project" value="UniProtKB-UniRule"/>
</dbReference>
<keyword evidence="4 10" id="KW-0317">Glutathione biosynthesis</keyword>
<keyword evidence="6 10" id="KW-0547">Nucleotide-binding</keyword>
<name>A0A9X1B7Y6_9GAMM</name>
<dbReference type="Gene3D" id="3.30.1490.20">
    <property type="entry name" value="ATP-grasp fold, A domain"/>
    <property type="match status" value="1"/>
</dbReference>
<dbReference type="HAMAP" id="MF_00162">
    <property type="entry name" value="GSH_S"/>
    <property type="match status" value="1"/>
</dbReference>
<comment type="catalytic activity">
    <reaction evidence="10">
        <text>gamma-L-glutamyl-L-cysteine + glycine + ATP = glutathione + ADP + phosphate + H(+)</text>
        <dbReference type="Rhea" id="RHEA:13557"/>
        <dbReference type="ChEBI" id="CHEBI:15378"/>
        <dbReference type="ChEBI" id="CHEBI:30616"/>
        <dbReference type="ChEBI" id="CHEBI:43474"/>
        <dbReference type="ChEBI" id="CHEBI:57305"/>
        <dbReference type="ChEBI" id="CHEBI:57925"/>
        <dbReference type="ChEBI" id="CHEBI:58173"/>
        <dbReference type="ChEBI" id="CHEBI:456216"/>
        <dbReference type="EC" id="6.3.2.3"/>
    </reaction>
</comment>
<dbReference type="FunFam" id="3.30.1490.20:FF:000009">
    <property type="entry name" value="Glutathione synthetase"/>
    <property type="match status" value="1"/>
</dbReference>
<comment type="caution">
    <text evidence="12">The sequence shown here is derived from an EMBL/GenBank/DDBJ whole genome shotgun (WGS) entry which is preliminary data.</text>
</comment>
<keyword evidence="13" id="KW-1185">Reference proteome</keyword>
<dbReference type="RefSeq" id="WP_200387015.1">
    <property type="nucleotide sequence ID" value="NZ_NRSD01000004.1"/>
</dbReference>
<reference evidence="12 13" key="1">
    <citation type="journal article" date="2020" name="Microorganisms">
        <title>Osmotic Adaptation and Compatible Solute Biosynthesis of Phototrophic Bacteria as Revealed from Genome Analyses.</title>
        <authorList>
            <person name="Imhoff J.F."/>
            <person name="Rahn T."/>
            <person name="Kunzel S."/>
            <person name="Keller A."/>
            <person name="Neulinger S.C."/>
        </authorList>
    </citation>
    <scope>NUCLEOTIDE SEQUENCE [LARGE SCALE GENOMIC DNA]</scope>
    <source>
        <strain evidence="12 13">DSM 21303</strain>
    </source>
</reference>
<keyword evidence="7 10" id="KW-0067">ATP-binding</keyword>
<evidence type="ECO:0000313" key="12">
    <source>
        <dbReference type="EMBL" id="MBK1644222.1"/>
    </source>
</evidence>
<dbReference type="Pfam" id="PF02951">
    <property type="entry name" value="GSH-S_N"/>
    <property type="match status" value="1"/>
</dbReference>
<dbReference type="GO" id="GO:0005524">
    <property type="term" value="F:ATP binding"/>
    <property type="evidence" value="ECO:0007669"/>
    <property type="project" value="UniProtKB-UniRule"/>
</dbReference>
<dbReference type="SUPFAM" id="SSF52440">
    <property type="entry name" value="PreATP-grasp domain"/>
    <property type="match status" value="1"/>
</dbReference>
<evidence type="ECO:0000256" key="9">
    <source>
        <dbReference type="ARBA" id="ARBA00023211"/>
    </source>
</evidence>
<dbReference type="InterPro" id="IPR011761">
    <property type="entry name" value="ATP-grasp"/>
</dbReference>
<dbReference type="Pfam" id="PF02955">
    <property type="entry name" value="GSH-S_ATP"/>
    <property type="match status" value="1"/>
</dbReference>
<keyword evidence="5" id="KW-0479">Metal-binding</keyword>
<dbReference type="Gene3D" id="3.30.470.20">
    <property type="entry name" value="ATP-grasp fold, B domain"/>
    <property type="match status" value="1"/>
</dbReference>
<proteinExistence type="inferred from homology"/>
<dbReference type="PANTHER" id="PTHR21621">
    <property type="entry name" value="RIBOSOMAL PROTEIN S6 MODIFICATION PROTEIN"/>
    <property type="match status" value="1"/>
</dbReference>
<dbReference type="PROSITE" id="PS50975">
    <property type="entry name" value="ATP_GRASP"/>
    <property type="match status" value="1"/>
</dbReference>
<dbReference type="FunFam" id="3.40.50.20:FF:000009">
    <property type="entry name" value="Glutathione synthetase"/>
    <property type="match status" value="1"/>
</dbReference>
<evidence type="ECO:0000256" key="4">
    <source>
        <dbReference type="ARBA" id="ARBA00022684"/>
    </source>
</evidence>
<dbReference type="Gene3D" id="3.40.50.20">
    <property type="match status" value="1"/>
</dbReference>
<dbReference type="InterPro" id="IPR006284">
    <property type="entry name" value="Glut_synth_pro"/>
</dbReference>
<dbReference type="InterPro" id="IPR013815">
    <property type="entry name" value="ATP_grasp_subdomain_1"/>
</dbReference>
<comment type="similarity">
    <text evidence="10">Belongs to the prokaryotic GSH synthase family.</text>
</comment>
<comment type="cofactor">
    <cofactor evidence="1">
        <name>Mn(2+)</name>
        <dbReference type="ChEBI" id="CHEBI:29035"/>
    </cofactor>
</comment>
<evidence type="ECO:0000256" key="3">
    <source>
        <dbReference type="ARBA" id="ARBA00022598"/>
    </source>
</evidence>
<evidence type="ECO:0000256" key="10">
    <source>
        <dbReference type="HAMAP-Rule" id="MF_00162"/>
    </source>
</evidence>
<evidence type="ECO:0000256" key="1">
    <source>
        <dbReference type="ARBA" id="ARBA00001936"/>
    </source>
</evidence>
<evidence type="ECO:0000256" key="7">
    <source>
        <dbReference type="ARBA" id="ARBA00022840"/>
    </source>
</evidence>
<gene>
    <name evidence="10" type="primary">gshB</name>
    <name evidence="12" type="ORF">CKO25_06050</name>
</gene>
<keyword evidence="9" id="KW-0464">Manganese</keyword>
<dbReference type="PANTHER" id="PTHR21621:SF4">
    <property type="entry name" value="GLUTATHIONE SYNTHETASE"/>
    <property type="match status" value="1"/>
</dbReference>
<dbReference type="SUPFAM" id="SSF56059">
    <property type="entry name" value="Glutathione synthetase ATP-binding domain-like"/>
    <property type="match status" value="1"/>
</dbReference>
<dbReference type="NCBIfam" id="TIGR01380">
    <property type="entry name" value="glut_syn"/>
    <property type="match status" value="1"/>
</dbReference>
<dbReference type="GO" id="GO:0046872">
    <property type="term" value="F:metal ion binding"/>
    <property type="evidence" value="ECO:0007669"/>
    <property type="project" value="UniProtKB-KW"/>
</dbReference>
<evidence type="ECO:0000259" key="11">
    <source>
        <dbReference type="PROSITE" id="PS50975"/>
    </source>
</evidence>
<comment type="cofactor">
    <cofactor evidence="2">
        <name>Mg(2+)</name>
        <dbReference type="ChEBI" id="CHEBI:18420"/>
    </cofactor>
</comment>
<keyword evidence="3 10" id="KW-0436">Ligase</keyword>
<evidence type="ECO:0000256" key="8">
    <source>
        <dbReference type="ARBA" id="ARBA00022842"/>
    </source>
</evidence>
<evidence type="ECO:0000256" key="6">
    <source>
        <dbReference type="ARBA" id="ARBA00022741"/>
    </source>
</evidence>
<keyword evidence="8" id="KW-0460">Magnesium</keyword>
<dbReference type="NCBIfam" id="NF003573">
    <property type="entry name" value="PRK05246.1"/>
    <property type="match status" value="1"/>
</dbReference>
<evidence type="ECO:0000256" key="2">
    <source>
        <dbReference type="ARBA" id="ARBA00001946"/>
    </source>
</evidence>
<protein>
    <recommendedName>
        <fullName evidence="10">Glutathione synthetase</fullName>
        <ecNumber evidence="10">6.3.2.3</ecNumber>
    </recommendedName>
    <alternativeName>
        <fullName evidence="10">GSH synthetase</fullName>
        <shortName evidence="10">GSH-S</shortName>
        <shortName evidence="10">GSHase</shortName>
    </alternativeName>
    <alternativeName>
        <fullName evidence="10">Glutathione synthase</fullName>
    </alternativeName>
</protein>
<evidence type="ECO:0000313" key="13">
    <source>
        <dbReference type="Proteomes" id="UP001138802"/>
    </source>
</evidence>
<organism evidence="12 13">
    <name type="scientific">Thiocapsa imhoffii</name>
    <dbReference type="NCBI Taxonomy" id="382777"/>
    <lineage>
        <taxon>Bacteria</taxon>
        <taxon>Pseudomonadati</taxon>
        <taxon>Pseudomonadota</taxon>
        <taxon>Gammaproteobacteria</taxon>
        <taxon>Chromatiales</taxon>
        <taxon>Chromatiaceae</taxon>
        <taxon>Thiocapsa</taxon>
    </lineage>
</organism>
<dbReference type="GO" id="GO:0005737">
    <property type="term" value="C:cytoplasm"/>
    <property type="evidence" value="ECO:0007669"/>
    <property type="project" value="TreeGrafter"/>
</dbReference>
<comment type="pathway">
    <text evidence="10">Sulfur metabolism; glutathione biosynthesis; glutathione from L-cysteine and L-glutamate: step 2/2.</text>
</comment>
<dbReference type="EC" id="6.3.2.3" evidence="10"/>
<feature type="domain" description="ATP-grasp" evidence="11">
    <location>
        <begin position="126"/>
        <end position="311"/>
    </location>
</feature>
<dbReference type="InterPro" id="IPR004218">
    <property type="entry name" value="GSHS_ATP-bd"/>
</dbReference>